<feature type="domain" description="HTH marR-type" evidence="1">
    <location>
        <begin position="1"/>
        <end position="136"/>
    </location>
</feature>
<sequence length="138" mass="15466">MGAWRSFLAASTLVIARLNHDLEAECGISMHEYEILVRLSEAPHRSMRMSALADDVSHSRSRLTHTVRRMEKEGYVVRVACPSDRRGVNCELTEAGLAFLREVAPVHLDGVRRHLLDRLSRDQLTLMAELMGAVADVS</sequence>
<name>A0ABN5PUB6_9ACTO</name>
<dbReference type="SMART" id="SM00347">
    <property type="entry name" value="HTH_MARR"/>
    <property type="match status" value="1"/>
</dbReference>
<protein>
    <submittedName>
        <fullName evidence="2">MarR family transcriptional regulator</fullName>
    </submittedName>
</protein>
<accession>A0ABN5PUB6</accession>
<keyword evidence="3" id="KW-1185">Reference proteome</keyword>
<evidence type="ECO:0000259" key="1">
    <source>
        <dbReference type="PROSITE" id="PS50995"/>
    </source>
</evidence>
<dbReference type="Pfam" id="PF01047">
    <property type="entry name" value="MarR"/>
    <property type="match status" value="1"/>
</dbReference>
<dbReference type="PANTHER" id="PTHR33164">
    <property type="entry name" value="TRANSCRIPTIONAL REGULATOR, MARR FAMILY"/>
    <property type="match status" value="1"/>
</dbReference>
<dbReference type="SUPFAM" id="SSF46785">
    <property type="entry name" value="Winged helix' DNA-binding domain"/>
    <property type="match status" value="1"/>
</dbReference>
<dbReference type="InterPro" id="IPR039422">
    <property type="entry name" value="MarR/SlyA-like"/>
</dbReference>
<dbReference type="InterPro" id="IPR036390">
    <property type="entry name" value="WH_DNA-bd_sf"/>
</dbReference>
<dbReference type="InterPro" id="IPR000835">
    <property type="entry name" value="HTH_MarR-typ"/>
</dbReference>
<gene>
    <name evidence="2" type="ORF">D5R93_10190</name>
</gene>
<reference evidence="2 3" key="1">
    <citation type="submission" date="2018-09" db="EMBL/GenBank/DDBJ databases">
        <authorList>
            <person name="Li J."/>
        </authorList>
    </citation>
    <scope>NUCLEOTIDE SEQUENCE [LARGE SCALE GENOMIC DNA]</scope>
    <source>
        <strain evidence="2 3">2129</strain>
    </source>
</reference>
<organism evidence="2 3">
    <name type="scientific">Actinomyces lilanjuaniae</name>
    <dbReference type="NCBI Taxonomy" id="2321394"/>
    <lineage>
        <taxon>Bacteria</taxon>
        <taxon>Bacillati</taxon>
        <taxon>Actinomycetota</taxon>
        <taxon>Actinomycetes</taxon>
        <taxon>Actinomycetales</taxon>
        <taxon>Actinomycetaceae</taxon>
        <taxon>Actinomyces</taxon>
    </lineage>
</organism>
<dbReference type="EMBL" id="CP032514">
    <property type="protein sequence ID" value="AYD90964.1"/>
    <property type="molecule type" value="Genomic_DNA"/>
</dbReference>
<dbReference type="Proteomes" id="UP000273001">
    <property type="component" value="Chromosome"/>
</dbReference>
<dbReference type="PRINTS" id="PR00598">
    <property type="entry name" value="HTHMARR"/>
</dbReference>
<dbReference type="PANTHER" id="PTHR33164:SF99">
    <property type="entry name" value="MARR FAMILY REGULATORY PROTEIN"/>
    <property type="match status" value="1"/>
</dbReference>
<evidence type="ECO:0000313" key="2">
    <source>
        <dbReference type="EMBL" id="AYD90964.1"/>
    </source>
</evidence>
<evidence type="ECO:0000313" key="3">
    <source>
        <dbReference type="Proteomes" id="UP000273001"/>
    </source>
</evidence>
<dbReference type="Gene3D" id="1.10.10.10">
    <property type="entry name" value="Winged helix-like DNA-binding domain superfamily/Winged helix DNA-binding domain"/>
    <property type="match status" value="1"/>
</dbReference>
<dbReference type="InterPro" id="IPR036388">
    <property type="entry name" value="WH-like_DNA-bd_sf"/>
</dbReference>
<proteinExistence type="predicted"/>
<dbReference type="PROSITE" id="PS50995">
    <property type="entry name" value="HTH_MARR_2"/>
    <property type="match status" value="1"/>
</dbReference>